<gene>
    <name evidence="1" type="ORF">NUH88_13815</name>
</gene>
<dbReference type="EMBL" id="CP102480">
    <property type="protein sequence ID" value="UUX48484.1"/>
    <property type="molecule type" value="Genomic_DNA"/>
</dbReference>
<dbReference type="AlphaFoldDB" id="A0A9J7AQ49"/>
<protein>
    <submittedName>
        <fullName evidence="1">Three-Cys-motif partner protein TcmP</fullName>
    </submittedName>
</protein>
<accession>A0A9J7AQ49</accession>
<keyword evidence="2" id="KW-1185">Reference proteome</keyword>
<dbReference type="Proteomes" id="UP001060336">
    <property type="component" value="Chromosome"/>
</dbReference>
<dbReference type="RefSeq" id="WP_257766991.1">
    <property type="nucleotide sequence ID" value="NZ_CP102480.1"/>
</dbReference>
<proteinExistence type="predicted"/>
<evidence type="ECO:0000313" key="2">
    <source>
        <dbReference type="Proteomes" id="UP001060336"/>
    </source>
</evidence>
<dbReference type="NCBIfam" id="TIGR04474">
    <property type="entry name" value="tcm_partner"/>
    <property type="match status" value="1"/>
</dbReference>
<evidence type="ECO:0000313" key="1">
    <source>
        <dbReference type="EMBL" id="UUX48484.1"/>
    </source>
</evidence>
<dbReference type="KEGG" id="naci:NUH88_13815"/>
<name>A0A9J7AQ49_9PROT</name>
<sequence length="423" mass="48410">MKEIDNFEWVVGNKPPPLQSHSAAKLNLLSHYLAEYFRAVVRDPRTERLQISLVDGFCGGGAFQSPDGSQVPGTPMIMLGSISAAEKEINRNRIKKLHIDANFYFIDKSENAIAYLKNEINNSDQIHQLNKKIHLINGDFSQHYEQILSDISSRSRAGRTIFLLDQYGYKDVPLTICRKILDQLPRSEIILTFAIDWLIDYMSNNASFLKAVAPIELTEFQIIKFLKTKGIREHRYLVQRLMIQHIRAVTRAPFFTPFFIRSAQAGRDLWLIHLSKHPTARNVMTSSHWALQNASLHQGKAGLRMLGFDPHWEDSLPFDFEFDHNAEMSMETALINEIPEKVESQDSHGPITFETFQTLIANDTAARLDQIAESLMFLHRENAIEIITPSGKLKRNAAKLKPTDRIQLSRQLIFPGFQIKTEN</sequence>
<organism evidence="1 2">
    <name type="scientific">Nisaea acidiphila</name>
    <dbReference type="NCBI Taxonomy" id="1862145"/>
    <lineage>
        <taxon>Bacteria</taxon>
        <taxon>Pseudomonadati</taxon>
        <taxon>Pseudomonadota</taxon>
        <taxon>Alphaproteobacteria</taxon>
        <taxon>Rhodospirillales</taxon>
        <taxon>Thalassobaculaceae</taxon>
        <taxon>Nisaea</taxon>
    </lineage>
</organism>
<reference evidence="1" key="1">
    <citation type="submission" date="2022-08" db="EMBL/GenBank/DDBJ databases">
        <title>Nisaea acidiphila sp. nov., isolated from a marine algal debris and emended description of the genus Nisaea Urios et al. 2008.</title>
        <authorList>
            <person name="Kwon K."/>
        </authorList>
    </citation>
    <scope>NUCLEOTIDE SEQUENCE</scope>
    <source>
        <strain evidence="1">MEBiC11861</strain>
    </source>
</reference>
<dbReference type="InterPro" id="IPR031009">
    <property type="entry name" value="Tcm_partner"/>
</dbReference>